<dbReference type="GO" id="GO:0006402">
    <property type="term" value="P:mRNA catabolic process"/>
    <property type="evidence" value="ECO:0007669"/>
    <property type="project" value="TreeGrafter"/>
</dbReference>
<dbReference type="Pfam" id="PF25522">
    <property type="entry name" value="OB_cyt-4"/>
    <property type="match status" value="1"/>
</dbReference>
<dbReference type="GO" id="GO:0000175">
    <property type="term" value="F:3'-5'-RNA exonuclease activity"/>
    <property type="evidence" value="ECO:0007669"/>
    <property type="project" value="TreeGrafter"/>
</dbReference>
<feature type="compositionally biased region" description="Polar residues" evidence="1">
    <location>
        <begin position="66"/>
        <end position="85"/>
    </location>
</feature>
<organism evidence="3 4">
    <name type="scientific">Chaetomidium leptoderma</name>
    <dbReference type="NCBI Taxonomy" id="669021"/>
    <lineage>
        <taxon>Eukaryota</taxon>
        <taxon>Fungi</taxon>
        <taxon>Dikarya</taxon>
        <taxon>Ascomycota</taxon>
        <taxon>Pezizomycotina</taxon>
        <taxon>Sordariomycetes</taxon>
        <taxon>Sordariomycetidae</taxon>
        <taxon>Sordariales</taxon>
        <taxon>Chaetomiaceae</taxon>
        <taxon>Chaetomidium</taxon>
    </lineage>
</organism>
<protein>
    <recommendedName>
        <fullName evidence="2">RNB domain-containing protein</fullName>
    </recommendedName>
</protein>
<dbReference type="InterPro" id="IPR050180">
    <property type="entry name" value="RNR_Ribonuclease"/>
</dbReference>
<reference evidence="3" key="2">
    <citation type="submission" date="2023-05" db="EMBL/GenBank/DDBJ databases">
        <authorList>
            <consortium name="Lawrence Berkeley National Laboratory"/>
            <person name="Steindorff A."/>
            <person name="Hensen N."/>
            <person name="Bonometti L."/>
            <person name="Westerberg I."/>
            <person name="Brannstrom I.O."/>
            <person name="Guillou S."/>
            <person name="Cros-Aarteil S."/>
            <person name="Calhoun S."/>
            <person name="Haridas S."/>
            <person name="Kuo A."/>
            <person name="Mondo S."/>
            <person name="Pangilinan J."/>
            <person name="Riley R."/>
            <person name="Labutti K."/>
            <person name="Andreopoulos B."/>
            <person name="Lipzen A."/>
            <person name="Chen C."/>
            <person name="Yanf M."/>
            <person name="Daum C."/>
            <person name="Ng V."/>
            <person name="Clum A."/>
            <person name="Ohm R."/>
            <person name="Martin F."/>
            <person name="Silar P."/>
            <person name="Natvig D."/>
            <person name="Lalanne C."/>
            <person name="Gautier V."/>
            <person name="Ament-Velasquez S.L."/>
            <person name="Kruys A."/>
            <person name="Hutchinson M.I."/>
            <person name="Powell A.J."/>
            <person name="Barry K."/>
            <person name="Miller A.N."/>
            <person name="Grigoriev I.V."/>
            <person name="Debuchy R."/>
            <person name="Gladieux P."/>
            <person name="Thoren M.H."/>
            <person name="Johannesson H."/>
        </authorList>
    </citation>
    <scope>NUCLEOTIDE SEQUENCE</scope>
    <source>
        <strain evidence="3">CBS 538.74</strain>
    </source>
</reference>
<dbReference type="EMBL" id="MU856907">
    <property type="protein sequence ID" value="KAK4154637.1"/>
    <property type="molecule type" value="Genomic_DNA"/>
</dbReference>
<evidence type="ECO:0000256" key="1">
    <source>
        <dbReference type="SAM" id="MobiDB-lite"/>
    </source>
</evidence>
<gene>
    <name evidence="3" type="ORF">C8A00DRAFT_14252</name>
</gene>
<dbReference type="GO" id="GO:0000932">
    <property type="term" value="C:P-body"/>
    <property type="evidence" value="ECO:0007669"/>
    <property type="project" value="TreeGrafter"/>
</dbReference>
<feature type="region of interest" description="Disordered" evidence="1">
    <location>
        <begin position="59"/>
        <end position="102"/>
    </location>
</feature>
<evidence type="ECO:0000313" key="3">
    <source>
        <dbReference type="EMBL" id="KAK4154637.1"/>
    </source>
</evidence>
<proteinExistence type="predicted"/>
<dbReference type="SMART" id="SM00955">
    <property type="entry name" value="RNB"/>
    <property type="match status" value="1"/>
</dbReference>
<dbReference type="InterPro" id="IPR056624">
    <property type="entry name" value="WH_CYT4"/>
</dbReference>
<dbReference type="InterPro" id="IPR057912">
    <property type="entry name" value="OB_CYT4_C"/>
</dbReference>
<dbReference type="InterPro" id="IPR056625">
    <property type="entry name" value="SH3_CYT4"/>
</dbReference>
<dbReference type="Pfam" id="PF23214">
    <property type="entry name" value="SH3_CYT4"/>
    <property type="match status" value="1"/>
</dbReference>
<dbReference type="PANTHER" id="PTHR23355">
    <property type="entry name" value="RIBONUCLEASE"/>
    <property type="match status" value="1"/>
</dbReference>
<feature type="domain" description="RNB" evidence="2">
    <location>
        <begin position="555"/>
        <end position="904"/>
    </location>
</feature>
<reference evidence="3" key="1">
    <citation type="journal article" date="2023" name="Mol. Phylogenet. Evol.">
        <title>Genome-scale phylogeny and comparative genomics of the fungal order Sordariales.</title>
        <authorList>
            <person name="Hensen N."/>
            <person name="Bonometti L."/>
            <person name="Westerberg I."/>
            <person name="Brannstrom I.O."/>
            <person name="Guillou S."/>
            <person name="Cros-Aarteil S."/>
            <person name="Calhoun S."/>
            <person name="Haridas S."/>
            <person name="Kuo A."/>
            <person name="Mondo S."/>
            <person name="Pangilinan J."/>
            <person name="Riley R."/>
            <person name="LaButti K."/>
            <person name="Andreopoulos B."/>
            <person name="Lipzen A."/>
            <person name="Chen C."/>
            <person name="Yan M."/>
            <person name="Daum C."/>
            <person name="Ng V."/>
            <person name="Clum A."/>
            <person name="Steindorff A."/>
            <person name="Ohm R.A."/>
            <person name="Martin F."/>
            <person name="Silar P."/>
            <person name="Natvig D.O."/>
            <person name="Lalanne C."/>
            <person name="Gautier V."/>
            <person name="Ament-Velasquez S.L."/>
            <person name="Kruys A."/>
            <person name="Hutchinson M.I."/>
            <person name="Powell A.J."/>
            <person name="Barry K."/>
            <person name="Miller A.N."/>
            <person name="Grigoriev I.V."/>
            <person name="Debuchy R."/>
            <person name="Gladieux P."/>
            <person name="Hiltunen Thoren M."/>
            <person name="Johannesson H."/>
        </authorList>
    </citation>
    <scope>NUCLEOTIDE SEQUENCE</scope>
    <source>
        <strain evidence="3">CBS 538.74</strain>
    </source>
</reference>
<dbReference type="InterPro" id="IPR001900">
    <property type="entry name" value="RNase_II/R"/>
</dbReference>
<dbReference type="Pfam" id="PF23216">
    <property type="entry name" value="WHD_CYT4"/>
    <property type="match status" value="1"/>
</dbReference>
<dbReference type="Proteomes" id="UP001302745">
    <property type="component" value="Unassembled WGS sequence"/>
</dbReference>
<dbReference type="AlphaFoldDB" id="A0AAN6VN34"/>
<sequence length="1081" mass="119117">MMRRSSQNYVCWRCLSPRPAERARLPRRTFPAASAAFSALATASGTRSRSPLLCRALARRDRPQLRSVSTQSSESPASGTASDSATDPAFDESYPEKRQASIRDRLRIWETENPAPSHSVPSDEPADGGVGNTLIKSRGEYGFKVDVATQDDDATHPHFDGVDVADLGQSGAVLQAGDLVEVSSSSWGLRLLAVCLGNFNGHLHFYTSTGKWFTSRTVRSGFVVKNFVDDPAELQAVVEAIPSLSPSTAVLNRLQDLNVGPSRDLAASLIRKIYTFQSASRHIHQTYVERLGHAHAQLGNEEKMLNLREIADALLPTSLKRNKGAFPPEALYAVYSVIEADDVAFRALDRGARHHESYIFALHSAEVRENVVQVEQMVRDHYELASGQTKSSRRNPPSAPAAVDGFLEQARDLIDQVRKEREWSPHGMIGPFKKAGAESSKLEIPAWSETSLAIIKFMQHWAASDGFRSGSRCHWIGASILRLVRRYDEALLDSTTGWTFLQEIGWIQPWDVSSRHALRLPEQQLNRHPGILPPPEAPAAAVAAELGPDQLADLRQDFARSTVYCIDSADTLDVDDGVSLEPVGNGEYWVHIHVADPASRITPENQLATNAALRAQTNYLAGYYQRMLDRDDVRDTFSLGPNQPTLTFSARVDETGRLLDSKVTPGILRDVVYLTPEDVSAVVGDAASSDVPPAVLEVGTRPAKNTPPVRKMTTPNGLSRAQRSELETLSKLANALHRARLDNGAIPAYLPRPKATVSVEGVAPGATSDGSAFYRGDPHIRVAYEGQGSALVSSLMQLAGEVGARWCYERDIPIPYRVQLYAGKNSNALRAFNRDVLYPQLVAGKKPSSEDWHTLRALVGGFDVSTTPGSNLAMGLDLYTKVTSPLRRYPDLIVHWQIEAALREEHRRGQSLAVRKFPRAGTNNTESSPPPPPPAKREVAKGTTLSFLPFSKKKLDNSVLPRLRVRERHSRLLDNVEGNSQWILQALVRAWRFGEEGGSSASSQLPKTFRFTVSDVVGRRFVKGQLDWFDRPAHVELEDMNGVARIGEVKTGDVFEAELANVNVHTNRIYMKLLKRVEGGQ</sequence>
<dbReference type="SUPFAM" id="SSF50249">
    <property type="entry name" value="Nucleic acid-binding proteins"/>
    <property type="match status" value="1"/>
</dbReference>
<dbReference type="Pfam" id="PF00773">
    <property type="entry name" value="RNB"/>
    <property type="match status" value="1"/>
</dbReference>
<feature type="region of interest" description="Disordered" evidence="1">
    <location>
        <begin position="698"/>
        <end position="720"/>
    </location>
</feature>
<feature type="region of interest" description="Disordered" evidence="1">
    <location>
        <begin position="914"/>
        <end position="939"/>
    </location>
</feature>
<dbReference type="InterPro" id="IPR012340">
    <property type="entry name" value="NA-bd_OB-fold"/>
</dbReference>
<name>A0AAN6VN34_9PEZI</name>
<keyword evidence="4" id="KW-1185">Reference proteome</keyword>
<accession>A0AAN6VN34</accession>
<dbReference type="GO" id="GO:0003723">
    <property type="term" value="F:RNA binding"/>
    <property type="evidence" value="ECO:0007669"/>
    <property type="project" value="InterPro"/>
</dbReference>
<evidence type="ECO:0000313" key="4">
    <source>
        <dbReference type="Proteomes" id="UP001302745"/>
    </source>
</evidence>
<evidence type="ECO:0000259" key="2">
    <source>
        <dbReference type="SMART" id="SM00955"/>
    </source>
</evidence>
<dbReference type="PANTHER" id="PTHR23355:SF65">
    <property type="entry name" value="EXORIBONUCLEASE CYT-4, PUTATIVE (AFU_ORTHOLOGUE AFUA_7G01550)-RELATED"/>
    <property type="match status" value="1"/>
</dbReference>
<comment type="caution">
    <text evidence="3">The sequence shown here is derived from an EMBL/GenBank/DDBJ whole genome shotgun (WGS) entry which is preliminary data.</text>
</comment>